<accession>A0A1T4WFB0</accession>
<keyword evidence="2" id="KW-1185">Reference proteome</keyword>
<dbReference type="AlphaFoldDB" id="A0A1T4WFB0"/>
<evidence type="ECO:0000313" key="1">
    <source>
        <dbReference type="EMBL" id="SKA75595.1"/>
    </source>
</evidence>
<dbReference type="EMBL" id="FUXU01000211">
    <property type="protein sequence ID" value="SKA75595.1"/>
    <property type="molecule type" value="Genomic_DNA"/>
</dbReference>
<evidence type="ECO:0000313" key="2">
    <source>
        <dbReference type="Proteomes" id="UP000190162"/>
    </source>
</evidence>
<proteinExistence type="predicted"/>
<sequence>MRHTEITAIDRALAALDAADKLEATLLEEIERIKGLSPLKVLAKAGKILTGGESFSPSKLGLSDDVEEKVKTLININRHARTELRGYMQENRETLSEVEKGACRE</sequence>
<gene>
    <name evidence="1" type="ORF">SAMN02745132_04898</name>
</gene>
<name>A0A1T4WFB0_9GAMM</name>
<protein>
    <submittedName>
        <fullName evidence="1">Uncharacterized protein</fullName>
    </submittedName>
</protein>
<organism evidence="1 2">
    <name type="scientific">Enterovibrio nigricans DSM 22720</name>
    <dbReference type="NCBI Taxonomy" id="1121868"/>
    <lineage>
        <taxon>Bacteria</taxon>
        <taxon>Pseudomonadati</taxon>
        <taxon>Pseudomonadota</taxon>
        <taxon>Gammaproteobacteria</taxon>
        <taxon>Vibrionales</taxon>
        <taxon>Vibrionaceae</taxon>
        <taxon>Enterovibrio</taxon>
    </lineage>
</organism>
<dbReference type="Proteomes" id="UP000190162">
    <property type="component" value="Unassembled WGS sequence"/>
</dbReference>
<reference evidence="2" key="1">
    <citation type="submission" date="2017-02" db="EMBL/GenBank/DDBJ databases">
        <authorList>
            <person name="Varghese N."/>
            <person name="Submissions S."/>
        </authorList>
    </citation>
    <scope>NUCLEOTIDE SEQUENCE [LARGE SCALE GENOMIC DNA]</scope>
    <source>
        <strain evidence="2">DSM 22720</strain>
    </source>
</reference>
<dbReference type="RefSeq" id="WP_078754836.1">
    <property type="nucleotide sequence ID" value="NZ_FUXU01000211.1"/>
</dbReference>